<dbReference type="GO" id="GO:0016491">
    <property type="term" value="F:oxidoreductase activity"/>
    <property type="evidence" value="ECO:0007669"/>
    <property type="project" value="InterPro"/>
</dbReference>
<feature type="domain" description="Amine oxidase" evidence="1">
    <location>
        <begin position="14"/>
        <end position="397"/>
    </location>
</feature>
<dbReference type="NCBIfam" id="NF005560">
    <property type="entry name" value="PRK07233.1"/>
    <property type="match status" value="1"/>
</dbReference>
<dbReference type="InterPro" id="IPR036188">
    <property type="entry name" value="FAD/NAD-bd_sf"/>
</dbReference>
<dbReference type="InterPro" id="IPR002937">
    <property type="entry name" value="Amino_oxidase"/>
</dbReference>
<dbReference type="Gene3D" id="3.50.50.60">
    <property type="entry name" value="FAD/NAD(P)-binding domain"/>
    <property type="match status" value="1"/>
</dbReference>
<dbReference type="SUPFAM" id="SSF51905">
    <property type="entry name" value="FAD/NAD(P)-binding domain"/>
    <property type="match status" value="1"/>
</dbReference>
<dbReference type="PANTHER" id="PTHR42923:SF46">
    <property type="entry name" value="AMINE OXIDASE"/>
    <property type="match status" value="1"/>
</dbReference>
<organism evidence="2">
    <name type="scientific">Thermogemmatispora argillosa</name>
    <dbReference type="NCBI Taxonomy" id="2045280"/>
    <lineage>
        <taxon>Bacteria</taxon>
        <taxon>Bacillati</taxon>
        <taxon>Chloroflexota</taxon>
        <taxon>Ktedonobacteria</taxon>
        <taxon>Thermogemmatisporales</taxon>
        <taxon>Thermogemmatisporaceae</taxon>
        <taxon>Thermogemmatispora</taxon>
    </lineage>
</organism>
<evidence type="ECO:0000259" key="1">
    <source>
        <dbReference type="Pfam" id="PF01593"/>
    </source>
</evidence>
<accession>A0A455T1F9</accession>
<dbReference type="InterPro" id="IPR050464">
    <property type="entry name" value="Zeta_carotene_desat/Oxidored"/>
</dbReference>
<proteinExistence type="predicted"/>
<dbReference type="AlphaFoldDB" id="A0A455T1F9"/>
<dbReference type="PRINTS" id="PR00419">
    <property type="entry name" value="ADXRDTASE"/>
</dbReference>
<name>A0A455T1F9_9CHLR</name>
<evidence type="ECO:0000313" key="2">
    <source>
        <dbReference type="EMBL" id="BBH94367.1"/>
    </source>
</evidence>
<dbReference type="PANTHER" id="PTHR42923">
    <property type="entry name" value="PROTOPORPHYRINOGEN OXIDASE"/>
    <property type="match status" value="1"/>
</dbReference>
<dbReference type="Gene3D" id="1.10.3110.10">
    <property type="entry name" value="protoporphyrinogen ix oxidase, domain 3"/>
    <property type="match status" value="1"/>
</dbReference>
<dbReference type="Gene3D" id="3.90.660.20">
    <property type="entry name" value="Protoporphyrinogen oxidase, mitochondrial, domain 2"/>
    <property type="match status" value="1"/>
</dbReference>
<dbReference type="EMBL" id="AP019377">
    <property type="protein sequence ID" value="BBH94367.1"/>
    <property type="molecule type" value="Genomic_DNA"/>
</dbReference>
<protein>
    <submittedName>
        <fullName evidence="2">Oxidoreductase</fullName>
    </submittedName>
</protein>
<dbReference type="Pfam" id="PF01593">
    <property type="entry name" value="Amino_oxidase"/>
    <property type="match status" value="1"/>
</dbReference>
<sequence length="433" mass="49787">MQRQYAILGGGALGLVAAYRLAQAGQSVMVFEQEEIPGGLAAGFQVEPGIWLEKFYHHLFRTDRAAIRLIKELGLGPQLVWSTPRTESLIEGQIYRLDSPTSLLAFRPLRFYERLRVGAVAAFLKLSPSWPLEGRTAAPWLRRWMGKRPYELVFEPLFVSKFGALHEQIALPWFWARFHDRTTSLGYLKGGFQQLYDRLVERIASLGGKVLLGTRIEGAEPLADGSWQVRTTRGTWTVDRVISTLATRLTLRLIPALPADYRSRYEWGQAYGAHCLILALDRRLTATYWLNICDPGYPFLSIVEHTNLRPPEEYGGRHLLYLGNYRPMDDPLFHMEKAEVLAQFLPHLRRIRPDFDPSWVRESWMFHAPFAQPIVTPDYREHIPPLKTPLPGLWLANMFQVYPHDRGQNYSIALAERLVRLILAEEKTTPSRR</sequence>
<gene>
    <name evidence="2" type="ORF">KTA_25660</name>
</gene>
<reference evidence="2" key="1">
    <citation type="submission" date="2018-12" db="EMBL/GenBank/DDBJ databases">
        <title>Novel natural products biosynthetic potential of the class Ktedonobacteria.</title>
        <authorList>
            <person name="Zheng Y."/>
            <person name="Saitou A."/>
            <person name="Wang C.M."/>
            <person name="Toyoda A."/>
            <person name="Minakuchi Y."/>
            <person name="Sekiguchi Y."/>
            <person name="Ueda K."/>
            <person name="Takano H."/>
            <person name="Sakai Y."/>
            <person name="Yokota A."/>
            <person name="Yabe S."/>
        </authorList>
    </citation>
    <scope>NUCLEOTIDE SEQUENCE</scope>
    <source>
        <strain evidence="2">A3-2</strain>
    </source>
</reference>